<keyword evidence="6" id="KW-1133">Transmembrane helix</keyword>
<name>A0A328BF41_9CAUL</name>
<feature type="transmembrane region" description="Helical" evidence="6">
    <location>
        <begin position="27"/>
        <end position="47"/>
    </location>
</feature>
<dbReference type="AlphaFoldDB" id="A0A328BF41"/>
<dbReference type="InterPro" id="IPR036890">
    <property type="entry name" value="HATPase_C_sf"/>
</dbReference>
<evidence type="ECO:0000313" key="10">
    <source>
        <dbReference type="Proteomes" id="UP000249524"/>
    </source>
</evidence>
<dbReference type="PROSITE" id="PS50110">
    <property type="entry name" value="RESPONSE_REGULATORY"/>
    <property type="match status" value="1"/>
</dbReference>
<keyword evidence="9" id="KW-0418">Kinase</keyword>
<organism evidence="9 10">
    <name type="scientific">Phenylobacterium kunshanense</name>
    <dbReference type="NCBI Taxonomy" id="1445034"/>
    <lineage>
        <taxon>Bacteria</taxon>
        <taxon>Pseudomonadati</taxon>
        <taxon>Pseudomonadota</taxon>
        <taxon>Alphaproteobacteria</taxon>
        <taxon>Caulobacterales</taxon>
        <taxon>Caulobacteraceae</taxon>
        <taxon>Phenylobacterium</taxon>
    </lineage>
</organism>
<dbReference type="CDD" id="cd00082">
    <property type="entry name" value="HisKA"/>
    <property type="match status" value="1"/>
</dbReference>
<dbReference type="SUPFAM" id="SSF52172">
    <property type="entry name" value="CheY-like"/>
    <property type="match status" value="1"/>
</dbReference>
<dbReference type="InterPro" id="IPR001789">
    <property type="entry name" value="Sig_transdc_resp-reg_receiver"/>
</dbReference>
<accession>A0A328BF41</accession>
<dbReference type="SUPFAM" id="SSF55874">
    <property type="entry name" value="ATPase domain of HSP90 chaperone/DNA topoisomerase II/histidine kinase"/>
    <property type="match status" value="1"/>
</dbReference>
<dbReference type="FunFam" id="1.10.287.130:FF:000037">
    <property type="entry name" value="Hybrid sensor histidine kinase/response regulator"/>
    <property type="match status" value="1"/>
</dbReference>
<dbReference type="InterPro" id="IPR003661">
    <property type="entry name" value="HisK_dim/P_dom"/>
</dbReference>
<keyword evidence="6" id="KW-0472">Membrane</keyword>
<dbReference type="PROSITE" id="PS50109">
    <property type="entry name" value="HIS_KIN"/>
    <property type="match status" value="1"/>
</dbReference>
<evidence type="ECO:0000256" key="6">
    <source>
        <dbReference type="SAM" id="Phobius"/>
    </source>
</evidence>
<evidence type="ECO:0000259" key="7">
    <source>
        <dbReference type="PROSITE" id="PS50109"/>
    </source>
</evidence>
<dbReference type="NCBIfam" id="NF046026">
    <property type="entry name" value="HisKinCckACaul"/>
    <property type="match status" value="1"/>
</dbReference>
<evidence type="ECO:0000256" key="5">
    <source>
        <dbReference type="SAM" id="MobiDB-lite"/>
    </source>
</evidence>
<feature type="domain" description="Response regulatory" evidence="8">
    <location>
        <begin position="584"/>
        <end position="700"/>
    </location>
</feature>
<dbReference type="SMART" id="SM00448">
    <property type="entry name" value="REC"/>
    <property type="match status" value="1"/>
</dbReference>
<dbReference type="GO" id="GO:0000155">
    <property type="term" value="F:phosphorelay sensor kinase activity"/>
    <property type="evidence" value="ECO:0007669"/>
    <property type="project" value="InterPro"/>
</dbReference>
<dbReference type="EC" id="2.7.13.3" evidence="2"/>
<dbReference type="PANTHER" id="PTHR43065">
    <property type="entry name" value="SENSOR HISTIDINE KINASE"/>
    <property type="match status" value="1"/>
</dbReference>
<dbReference type="SUPFAM" id="SSF47384">
    <property type="entry name" value="Homodimeric domain of signal transducing histidine kinase"/>
    <property type="match status" value="1"/>
</dbReference>
<dbReference type="Pfam" id="PF00512">
    <property type="entry name" value="HisKA"/>
    <property type="match status" value="1"/>
</dbReference>
<evidence type="ECO:0000256" key="2">
    <source>
        <dbReference type="ARBA" id="ARBA00012438"/>
    </source>
</evidence>
<comment type="catalytic activity">
    <reaction evidence="1">
        <text>ATP + protein L-histidine = ADP + protein N-phospho-L-histidine.</text>
        <dbReference type="EC" id="2.7.13.3"/>
    </reaction>
</comment>
<sequence length="704" mass="74137">MTSIESPEAPSLAMAEPPSKSRKTDPLIALAVVFFLLAVAFAAAPLVNAGPETLAGSLLLFGLAGVCCLGLLVLRGPAETPAETEAGAEAFLSALDEPAAVAAPDGRLLTTNPAWREAMGKAPRLPKSGAAASSLFGALASARRGDLGRATLKAGGQEREALVSPIGPRRFLVRLTGRGSGPLALPSSAMEVLNAVAGAKAPPPKVLDAFAAASPFGAALLEGDDPFEARIIEANPALAAVAHGGQAGQVFGDLIEPNSRVEAALRLADGRAGHAPIEVRLAHDPARIAHLYLSQSSGRWVAYLVDVSEQKQVELQLSQSQKMQAIGQLAGGVAHDFNNLLTAILMQLDVLATRHPVGDPSYEGLNEIKQTSMRAADLVRKLLAFSRKQTVQREILDVGEMISESEVLLRRLLHEDIKLATDYGRNLPHVRADRGQLDTAVMNLVVNARDAIRSHGGGVIRIRTARVSQEEARGLGYPSAVGDQAMIEVSDDGPGIPPEVMDKIFDPFFTTKPVGEGTGLGLATVYGIVKQSDGWIAVASKPGEGAAFRIFLPVHVPTAAEPVPVAPAAAPKRPAARDLSGAGRILFVEDEDAVRGVAAKLLRARGYEVIEAASGEEALEIAEEHAGQIDLMISDVVMPGMQGPDLLKQARQYLGSAPVMFISGYAESEFSDLLEGERNVSFLPKPIDIKTLAERVKQELQKAA</sequence>
<dbReference type="PANTHER" id="PTHR43065:SF42">
    <property type="entry name" value="TWO-COMPONENT SENSOR PPRA"/>
    <property type="match status" value="1"/>
</dbReference>
<dbReference type="SMART" id="SM00387">
    <property type="entry name" value="HATPase_c"/>
    <property type="match status" value="1"/>
</dbReference>
<dbReference type="Gene3D" id="3.30.565.10">
    <property type="entry name" value="Histidine kinase-like ATPase, C-terminal domain"/>
    <property type="match status" value="1"/>
</dbReference>
<proteinExistence type="predicted"/>
<evidence type="ECO:0000256" key="1">
    <source>
        <dbReference type="ARBA" id="ARBA00000085"/>
    </source>
</evidence>
<dbReference type="Gene3D" id="1.10.287.130">
    <property type="match status" value="1"/>
</dbReference>
<dbReference type="InterPro" id="IPR005467">
    <property type="entry name" value="His_kinase_dom"/>
</dbReference>
<dbReference type="SMART" id="SM00388">
    <property type="entry name" value="HisKA"/>
    <property type="match status" value="1"/>
</dbReference>
<evidence type="ECO:0000256" key="3">
    <source>
        <dbReference type="ARBA" id="ARBA00022553"/>
    </source>
</evidence>
<keyword evidence="9" id="KW-0808">Transferase</keyword>
<feature type="modified residue" description="4-aspartylphosphate" evidence="4">
    <location>
        <position position="635"/>
    </location>
</feature>
<keyword evidence="10" id="KW-1185">Reference proteome</keyword>
<feature type="domain" description="Histidine kinase" evidence="7">
    <location>
        <begin position="332"/>
        <end position="556"/>
    </location>
</feature>
<feature type="region of interest" description="Disordered" evidence="5">
    <location>
        <begin position="1"/>
        <end position="22"/>
    </location>
</feature>
<dbReference type="EMBL" id="QFYS01000007">
    <property type="protein sequence ID" value="RAK63708.1"/>
    <property type="molecule type" value="Genomic_DNA"/>
</dbReference>
<feature type="transmembrane region" description="Helical" evidence="6">
    <location>
        <begin position="53"/>
        <end position="74"/>
    </location>
</feature>
<keyword evidence="3 4" id="KW-0597">Phosphoprotein</keyword>
<comment type="caution">
    <text evidence="9">The sequence shown here is derived from an EMBL/GenBank/DDBJ whole genome shotgun (WGS) entry which is preliminary data.</text>
</comment>
<evidence type="ECO:0000313" key="9">
    <source>
        <dbReference type="EMBL" id="RAK63708.1"/>
    </source>
</evidence>
<evidence type="ECO:0000259" key="8">
    <source>
        <dbReference type="PROSITE" id="PS50110"/>
    </source>
</evidence>
<dbReference type="OrthoDB" id="7284568at2"/>
<dbReference type="Pfam" id="PF02518">
    <property type="entry name" value="HATPase_c"/>
    <property type="match status" value="1"/>
</dbReference>
<protein>
    <recommendedName>
        <fullName evidence="2">histidine kinase</fullName>
        <ecNumber evidence="2">2.7.13.3</ecNumber>
    </recommendedName>
</protein>
<reference evidence="9 10" key="1">
    <citation type="submission" date="2018-05" db="EMBL/GenBank/DDBJ databases">
        <authorList>
            <person name="Lanie J.A."/>
            <person name="Ng W.-L."/>
            <person name="Kazmierczak K.M."/>
            <person name="Andrzejewski T.M."/>
            <person name="Davidsen T.M."/>
            <person name="Wayne K.J."/>
            <person name="Tettelin H."/>
            <person name="Glass J.I."/>
            <person name="Rusch D."/>
            <person name="Podicherti R."/>
            <person name="Tsui H.-C.T."/>
            <person name="Winkler M.E."/>
        </authorList>
    </citation>
    <scope>NUCLEOTIDE SEQUENCE [LARGE SCALE GENOMIC DNA]</scope>
    <source>
        <strain evidence="9 10">BUT-10</strain>
    </source>
</reference>
<dbReference type="Proteomes" id="UP000249524">
    <property type="component" value="Unassembled WGS sequence"/>
</dbReference>
<dbReference type="PRINTS" id="PR00344">
    <property type="entry name" value="BCTRLSENSOR"/>
</dbReference>
<keyword evidence="6" id="KW-0812">Transmembrane</keyword>
<dbReference type="Pfam" id="PF00072">
    <property type="entry name" value="Response_reg"/>
    <property type="match status" value="1"/>
</dbReference>
<dbReference type="InterPro" id="IPR011006">
    <property type="entry name" value="CheY-like_superfamily"/>
</dbReference>
<gene>
    <name evidence="9" type="ORF">DJ019_15755</name>
</gene>
<dbReference type="Gene3D" id="3.40.50.2300">
    <property type="match status" value="1"/>
</dbReference>
<dbReference type="InterPro" id="IPR004358">
    <property type="entry name" value="Sig_transdc_His_kin-like_C"/>
</dbReference>
<dbReference type="InterPro" id="IPR036097">
    <property type="entry name" value="HisK_dim/P_sf"/>
</dbReference>
<evidence type="ECO:0000256" key="4">
    <source>
        <dbReference type="PROSITE-ProRule" id="PRU00169"/>
    </source>
</evidence>
<dbReference type="InterPro" id="IPR003594">
    <property type="entry name" value="HATPase_dom"/>
</dbReference>